<dbReference type="RefSeq" id="XP_009542918.1">
    <property type="nucleotide sequence ID" value="XM_009544623.1"/>
</dbReference>
<sequence>MPPPINPVGACPSAPPSSASRPPYRAAHFALTAGYRGDGGPAPFLGRLIPALHLPGPPQKVFSGSSLTGAAAHQRVARLSMSQAPLSSRQSSTANVPQPAPAPKKQSLRMAKAVTARRRYEQQRDVAKHRAILPKTSDSLPPDGSQARKPR</sequence>
<gene>
    <name evidence="2" type="ORF">HETIRDRAFT_432621</name>
</gene>
<organism evidence="2 3">
    <name type="scientific">Heterobasidion irregulare (strain TC 32-1)</name>
    <dbReference type="NCBI Taxonomy" id="747525"/>
    <lineage>
        <taxon>Eukaryota</taxon>
        <taxon>Fungi</taxon>
        <taxon>Dikarya</taxon>
        <taxon>Basidiomycota</taxon>
        <taxon>Agaricomycotina</taxon>
        <taxon>Agaricomycetes</taxon>
        <taxon>Russulales</taxon>
        <taxon>Bondarzewiaceae</taxon>
        <taxon>Heterobasidion</taxon>
        <taxon>Heterobasidion annosum species complex</taxon>
    </lineage>
</organism>
<dbReference type="Proteomes" id="UP000030671">
    <property type="component" value="Unassembled WGS sequence"/>
</dbReference>
<reference evidence="2 3" key="1">
    <citation type="journal article" date="2012" name="New Phytol.">
        <title>Insight into trade-off between wood decay and parasitism from the genome of a fungal forest pathogen.</title>
        <authorList>
            <person name="Olson A."/>
            <person name="Aerts A."/>
            <person name="Asiegbu F."/>
            <person name="Belbahri L."/>
            <person name="Bouzid O."/>
            <person name="Broberg A."/>
            <person name="Canback B."/>
            <person name="Coutinho P.M."/>
            <person name="Cullen D."/>
            <person name="Dalman K."/>
            <person name="Deflorio G."/>
            <person name="van Diepen L.T."/>
            <person name="Dunand C."/>
            <person name="Duplessis S."/>
            <person name="Durling M."/>
            <person name="Gonthier P."/>
            <person name="Grimwood J."/>
            <person name="Fossdal C.G."/>
            <person name="Hansson D."/>
            <person name="Henrissat B."/>
            <person name="Hietala A."/>
            <person name="Himmelstrand K."/>
            <person name="Hoffmeister D."/>
            <person name="Hogberg N."/>
            <person name="James T.Y."/>
            <person name="Karlsson M."/>
            <person name="Kohler A."/>
            <person name="Kues U."/>
            <person name="Lee Y.H."/>
            <person name="Lin Y.C."/>
            <person name="Lind M."/>
            <person name="Lindquist E."/>
            <person name="Lombard V."/>
            <person name="Lucas S."/>
            <person name="Lunden K."/>
            <person name="Morin E."/>
            <person name="Murat C."/>
            <person name="Park J."/>
            <person name="Raffaello T."/>
            <person name="Rouze P."/>
            <person name="Salamov A."/>
            <person name="Schmutz J."/>
            <person name="Solheim H."/>
            <person name="Stahlberg J."/>
            <person name="Velez H."/>
            <person name="de Vries R.P."/>
            <person name="Wiebenga A."/>
            <person name="Woodward S."/>
            <person name="Yakovlev I."/>
            <person name="Garbelotto M."/>
            <person name="Martin F."/>
            <person name="Grigoriev I.V."/>
            <person name="Stenlid J."/>
        </authorList>
    </citation>
    <scope>NUCLEOTIDE SEQUENCE [LARGE SCALE GENOMIC DNA]</scope>
    <source>
        <strain evidence="2 3">TC 32-1</strain>
    </source>
</reference>
<feature type="compositionally biased region" description="Polar residues" evidence="1">
    <location>
        <begin position="80"/>
        <end position="96"/>
    </location>
</feature>
<feature type="region of interest" description="Disordered" evidence="1">
    <location>
        <begin position="1"/>
        <end position="23"/>
    </location>
</feature>
<accession>W4KJV5</accession>
<evidence type="ECO:0000313" key="3">
    <source>
        <dbReference type="Proteomes" id="UP000030671"/>
    </source>
</evidence>
<dbReference type="AlphaFoldDB" id="W4KJV5"/>
<dbReference type="KEGG" id="hir:HETIRDRAFT_432621"/>
<dbReference type="GeneID" id="20674621"/>
<feature type="region of interest" description="Disordered" evidence="1">
    <location>
        <begin position="78"/>
        <end position="151"/>
    </location>
</feature>
<feature type="compositionally biased region" description="Basic and acidic residues" evidence="1">
    <location>
        <begin position="118"/>
        <end position="128"/>
    </location>
</feature>
<dbReference type="InParanoid" id="W4KJV5"/>
<protein>
    <submittedName>
        <fullName evidence="2">Uncharacterized protein</fullName>
    </submittedName>
</protein>
<proteinExistence type="predicted"/>
<dbReference type="HOGENOM" id="CLU_1731691_0_0_1"/>
<dbReference type="EMBL" id="KI925455">
    <property type="protein sequence ID" value="ETW86148.1"/>
    <property type="molecule type" value="Genomic_DNA"/>
</dbReference>
<evidence type="ECO:0000313" key="2">
    <source>
        <dbReference type="EMBL" id="ETW86148.1"/>
    </source>
</evidence>
<keyword evidence="3" id="KW-1185">Reference proteome</keyword>
<name>W4KJV5_HETIT</name>
<evidence type="ECO:0000256" key="1">
    <source>
        <dbReference type="SAM" id="MobiDB-lite"/>
    </source>
</evidence>